<dbReference type="AlphaFoldDB" id="A0A433QL22"/>
<dbReference type="Proteomes" id="UP000274822">
    <property type="component" value="Unassembled WGS sequence"/>
</dbReference>
<name>A0A433QL22_9FUNG</name>
<feature type="compositionally biased region" description="Basic residues" evidence="1">
    <location>
        <begin position="19"/>
        <end position="29"/>
    </location>
</feature>
<dbReference type="EMBL" id="RBNJ01003826">
    <property type="protein sequence ID" value="RUS30476.1"/>
    <property type="molecule type" value="Genomic_DNA"/>
</dbReference>
<sequence>MTSPTFFKKLIWPDEPPAKHLRRPMKWKKTTSADSRPRHALTKKLRANASRSKRAKMNHRPNVSVGP</sequence>
<protein>
    <submittedName>
        <fullName evidence="2">Uncharacterized protein</fullName>
    </submittedName>
</protein>
<organism evidence="2 3">
    <name type="scientific">Jimgerdemannia flammicorona</name>
    <dbReference type="NCBI Taxonomy" id="994334"/>
    <lineage>
        <taxon>Eukaryota</taxon>
        <taxon>Fungi</taxon>
        <taxon>Fungi incertae sedis</taxon>
        <taxon>Mucoromycota</taxon>
        <taxon>Mucoromycotina</taxon>
        <taxon>Endogonomycetes</taxon>
        <taxon>Endogonales</taxon>
        <taxon>Endogonaceae</taxon>
        <taxon>Jimgerdemannia</taxon>
    </lineage>
</organism>
<proteinExistence type="predicted"/>
<accession>A0A433QL22</accession>
<evidence type="ECO:0000313" key="2">
    <source>
        <dbReference type="EMBL" id="RUS30476.1"/>
    </source>
</evidence>
<gene>
    <name evidence="2" type="ORF">BC938DRAFT_479345</name>
</gene>
<comment type="caution">
    <text evidence="2">The sequence shown here is derived from an EMBL/GenBank/DDBJ whole genome shotgun (WGS) entry which is preliminary data.</text>
</comment>
<reference evidence="2 3" key="1">
    <citation type="journal article" date="2018" name="New Phytol.">
        <title>Phylogenomics of Endogonaceae and evolution of mycorrhizas within Mucoromycota.</title>
        <authorList>
            <person name="Chang Y."/>
            <person name="Desiro A."/>
            <person name="Na H."/>
            <person name="Sandor L."/>
            <person name="Lipzen A."/>
            <person name="Clum A."/>
            <person name="Barry K."/>
            <person name="Grigoriev I.V."/>
            <person name="Martin F.M."/>
            <person name="Stajich J.E."/>
            <person name="Smith M.E."/>
            <person name="Bonito G."/>
            <person name="Spatafora J.W."/>
        </authorList>
    </citation>
    <scope>NUCLEOTIDE SEQUENCE [LARGE SCALE GENOMIC DNA]</scope>
    <source>
        <strain evidence="2 3">AD002</strain>
    </source>
</reference>
<evidence type="ECO:0000313" key="3">
    <source>
        <dbReference type="Proteomes" id="UP000274822"/>
    </source>
</evidence>
<feature type="compositionally biased region" description="Basic residues" evidence="1">
    <location>
        <begin position="38"/>
        <end position="59"/>
    </location>
</feature>
<evidence type="ECO:0000256" key="1">
    <source>
        <dbReference type="SAM" id="MobiDB-lite"/>
    </source>
</evidence>
<feature type="region of interest" description="Disordered" evidence="1">
    <location>
        <begin position="17"/>
        <end position="67"/>
    </location>
</feature>
<keyword evidence="3" id="KW-1185">Reference proteome</keyword>